<dbReference type="PANTHER" id="PTHR30435">
    <property type="entry name" value="FLAGELLAR PROTEIN"/>
    <property type="match status" value="1"/>
</dbReference>
<evidence type="ECO:0000259" key="7">
    <source>
        <dbReference type="Pfam" id="PF00460"/>
    </source>
</evidence>
<evidence type="ECO:0000256" key="5">
    <source>
        <dbReference type="ARBA" id="ARBA00024934"/>
    </source>
</evidence>
<evidence type="ECO:0000256" key="6">
    <source>
        <dbReference type="PIRNR" id="PIRNR002889"/>
    </source>
</evidence>
<dbReference type="EMBL" id="NGJU01000005">
    <property type="protein sequence ID" value="RST96816.1"/>
    <property type="molecule type" value="Genomic_DNA"/>
</dbReference>
<protein>
    <recommendedName>
        <fullName evidence="3 6">Flagellar basal body rod protein FlgB</fullName>
    </recommendedName>
</protein>
<keyword evidence="8" id="KW-0969">Cilium</keyword>
<evidence type="ECO:0000256" key="4">
    <source>
        <dbReference type="ARBA" id="ARBA00023143"/>
    </source>
</evidence>
<evidence type="ECO:0000256" key="1">
    <source>
        <dbReference type="ARBA" id="ARBA00004117"/>
    </source>
</evidence>
<dbReference type="InterPro" id="IPR019776">
    <property type="entry name" value="Flagellar_basal_body_rod_CS"/>
</dbReference>
<dbReference type="Pfam" id="PF00460">
    <property type="entry name" value="Flg_bb_rod"/>
    <property type="match status" value="1"/>
</dbReference>
<keyword evidence="9" id="KW-1185">Reference proteome</keyword>
<evidence type="ECO:0000313" key="9">
    <source>
        <dbReference type="Proteomes" id="UP000287239"/>
    </source>
</evidence>
<comment type="subunit">
    <text evidence="6">The basal body constitutes a major portion of the flagellar organelle and consists of a number of rings mounted on a central rod.</text>
</comment>
<name>A0A429ZT07_9ENTE</name>
<evidence type="ECO:0000256" key="2">
    <source>
        <dbReference type="ARBA" id="ARBA00009677"/>
    </source>
</evidence>
<dbReference type="GO" id="GO:0030694">
    <property type="term" value="C:bacterial-type flagellum basal body, rod"/>
    <property type="evidence" value="ECO:0007669"/>
    <property type="project" value="InterPro"/>
</dbReference>
<dbReference type="InterPro" id="IPR006300">
    <property type="entry name" value="FlgB"/>
</dbReference>
<proteinExistence type="inferred from homology"/>
<gene>
    <name evidence="8" type="ORF">CBF35_04385</name>
</gene>
<dbReference type="InterPro" id="IPR001444">
    <property type="entry name" value="Flag_bb_rod_N"/>
</dbReference>
<dbReference type="RefSeq" id="WP_126778775.1">
    <property type="nucleotide sequence ID" value="NZ_NGJU01000005.1"/>
</dbReference>
<dbReference type="PROSITE" id="PS00588">
    <property type="entry name" value="FLAGELLA_BB_ROD"/>
    <property type="match status" value="1"/>
</dbReference>
<keyword evidence="4 6" id="KW-0975">Bacterial flagellum</keyword>
<dbReference type="OrthoDB" id="9792068at2"/>
<comment type="subcellular location">
    <subcellularLocation>
        <location evidence="1 6">Bacterial flagellum basal body</location>
    </subcellularLocation>
</comment>
<keyword evidence="8" id="KW-0282">Flagellum</keyword>
<dbReference type="Proteomes" id="UP000287239">
    <property type="component" value="Unassembled WGS sequence"/>
</dbReference>
<feature type="domain" description="Flagellar basal body rod protein N-terminal" evidence="7">
    <location>
        <begin position="9"/>
        <end position="34"/>
    </location>
</feature>
<accession>A0A429ZT07</accession>
<keyword evidence="8" id="KW-0966">Cell projection</keyword>
<sequence length="127" mass="14553">MNNIELIQKALDTASLRQKTISNNIANVNTAGYKVERVEFEQKLQDVISESSFQLERTNDKHLTSRGKTVDLNPEIVKREDTAIKKDGNNVDIDMEMSEKAVNELYYSSLTRQLNGEYAMLNYVINH</sequence>
<evidence type="ECO:0000313" key="8">
    <source>
        <dbReference type="EMBL" id="RST96816.1"/>
    </source>
</evidence>
<dbReference type="PANTHER" id="PTHR30435:SF12">
    <property type="entry name" value="FLAGELLAR BASAL BODY ROD PROTEIN FLGB"/>
    <property type="match status" value="1"/>
</dbReference>
<dbReference type="GO" id="GO:0071978">
    <property type="term" value="P:bacterial-type flagellum-dependent swarming motility"/>
    <property type="evidence" value="ECO:0007669"/>
    <property type="project" value="TreeGrafter"/>
</dbReference>
<comment type="function">
    <text evidence="5 6">Structural component of flagellum, the bacterial motility apparatus. Part of the rod structure of flagellar basal body.</text>
</comment>
<evidence type="ECO:0000256" key="3">
    <source>
        <dbReference type="ARBA" id="ARBA00014376"/>
    </source>
</evidence>
<comment type="caution">
    <text evidence="8">The sequence shown here is derived from an EMBL/GenBank/DDBJ whole genome shotgun (WGS) entry which is preliminary data.</text>
</comment>
<comment type="similarity">
    <text evidence="2 6">Belongs to the flagella basal body rod proteins family.</text>
</comment>
<dbReference type="PIRSF" id="PIRSF002889">
    <property type="entry name" value="Rod_FlgB"/>
    <property type="match status" value="1"/>
</dbReference>
<dbReference type="NCBIfam" id="TIGR01396">
    <property type="entry name" value="FlgB"/>
    <property type="match status" value="1"/>
</dbReference>
<organism evidence="8 9">
    <name type="scientific">Vagococcus salmoninarum</name>
    <dbReference type="NCBI Taxonomy" id="2739"/>
    <lineage>
        <taxon>Bacteria</taxon>
        <taxon>Bacillati</taxon>
        <taxon>Bacillota</taxon>
        <taxon>Bacilli</taxon>
        <taxon>Lactobacillales</taxon>
        <taxon>Enterococcaceae</taxon>
        <taxon>Vagococcus</taxon>
    </lineage>
</organism>
<reference evidence="8 9" key="1">
    <citation type="submission" date="2017-05" db="EMBL/GenBank/DDBJ databases">
        <title>Vagococcus spp. assemblies.</title>
        <authorList>
            <person name="Gulvik C.A."/>
        </authorList>
    </citation>
    <scope>NUCLEOTIDE SEQUENCE [LARGE SCALE GENOMIC DNA]</scope>
    <source>
        <strain evidence="8 9">NCFB 2777</strain>
    </source>
</reference>
<dbReference type="GeneID" id="98567597"/>
<dbReference type="AlphaFoldDB" id="A0A429ZT07"/>